<evidence type="ECO:0000256" key="7">
    <source>
        <dbReference type="SAM" id="Phobius"/>
    </source>
</evidence>
<dbReference type="InterPro" id="IPR011701">
    <property type="entry name" value="MFS"/>
</dbReference>
<evidence type="ECO:0000256" key="4">
    <source>
        <dbReference type="ARBA" id="ARBA00022692"/>
    </source>
</evidence>
<dbReference type="InterPro" id="IPR036259">
    <property type="entry name" value="MFS_trans_sf"/>
</dbReference>
<feature type="transmembrane region" description="Helical" evidence="7">
    <location>
        <begin position="41"/>
        <end position="61"/>
    </location>
</feature>
<feature type="transmembrane region" description="Helical" evidence="7">
    <location>
        <begin position="218"/>
        <end position="236"/>
    </location>
</feature>
<gene>
    <name evidence="9" type="ORF">ERS852385_02091</name>
</gene>
<evidence type="ECO:0000313" key="9">
    <source>
        <dbReference type="EMBL" id="CUO08450.1"/>
    </source>
</evidence>
<keyword evidence="2" id="KW-0813">Transport</keyword>
<keyword evidence="6 7" id="KW-0472">Membrane</keyword>
<dbReference type="PANTHER" id="PTHR43124:SF3">
    <property type="entry name" value="CHLORAMPHENICOL EFFLUX PUMP RV0191"/>
    <property type="match status" value="1"/>
</dbReference>
<dbReference type="AlphaFoldDB" id="A0A174C995"/>
<dbReference type="Pfam" id="PF07690">
    <property type="entry name" value="MFS_1"/>
    <property type="match status" value="1"/>
</dbReference>
<feature type="transmembrane region" description="Helical" evidence="7">
    <location>
        <begin position="12"/>
        <end position="29"/>
    </location>
</feature>
<feature type="transmembrane region" description="Helical" evidence="7">
    <location>
        <begin position="107"/>
        <end position="127"/>
    </location>
</feature>
<reference evidence="9 10" key="1">
    <citation type="submission" date="2015-09" db="EMBL/GenBank/DDBJ databases">
        <authorList>
            <consortium name="Pathogen Informatics"/>
        </authorList>
    </citation>
    <scope>NUCLEOTIDE SEQUENCE [LARGE SCALE GENOMIC DNA]</scope>
    <source>
        <strain evidence="9 10">2789STDY5608828</strain>
    </source>
</reference>
<evidence type="ECO:0000256" key="2">
    <source>
        <dbReference type="ARBA" id="ARBA00022448"/>
    </source>
</evidence>
<dbReference type="InterPro" id="IPR005829">
    <property type="entry name" value="Sugar_transporter_CS"/>
</dbReference>
<keyword evidence="4 7" id="KW-0812">Transmembrane</keyword>
<evidence type="ECO:0000256" key="3">
    <source>
        <dbReference type="ARBA" id="ARBA00022475"/>
    </source>
</evidence>
<dbReference type="InterPro" id="IPR020846">
    <property type="entry name" value="MFS_dom"/>
</dbReference>
<evidence type="ECO:0000256" key="6">
    <source>
        <dbReference type="ARBA" id="ARBA00023136"/>
    </source>
</evidence>
<accession>A0A174C995</accession>
<dbReference type="SUPFAM" id="SSF103473">
    <property type="entry name" value="MFS general substrate transporter"/>
    <property type="match status" value="1"/>
</dbReference>
<feature type="transmembrane region" description="Helical" evidence="7">
    <location>
        <begin position="139"/>
        <end position="160"/>
    </location>
</feature>
<dbReference type="PROSITE" id="PS50850">
    <property type="entry name" value="MFS"/>
    <property type="match status" value="1"/>
</dbReference>
<feature type="transmembrane region" description="Helical" evidence="7">
    <location>
        <begin position="371"/>
        <end position="394"/>
    </location>
</feature>
<feature type="transmembrane region" description="Helical" evidence="7">
    <location>
        <begin position="310"/>
        <end position="330"/>
    </location>
</feature>
<keyword evidence="3" id="KW-1003">Cell membrane</keyword>
<feature type="domain" description="Major facilitator superfamily (MFS) profile" evidence="8">
    <location>
        <begin position="16"/>
        <end position="399"/>
    </location>
</feature>
<sequence length="409" mass="44312">MEQKNPFKMPKVLWFQLFLLALGYAFYSANRLSFGVGLKAVAASLSLTAVQLGTIGTIFTLGQALIDIPAGYLADRFGRKRMLIFGMVGLGCMTTCVTTSASFAGAALWRVCFGIFEGCWNIVMYSVAGSIFPAARAMLNGLMMTFYSIGAYVGPTYYGWSLERTGDWSVGLTHMGIATVIFGLLLIFGFKRKYTDTSTDIKRIHLIESIRTVGFNKVVWLGVLIQILNIIPYWGFASMGPYLFMTYKGFSPTEAGSFFGAIYGIGGLSGVVLGFFADRFGRKPTIICLSGLNALCAFLIFHVIPQTSAVLYIVGGLMGIGLHAIYVLGYTIAQDGVSTSQIGLATGIVGASSYFLSFFSGPLMGFLTTTLGHVAALDIIVVAFEACLFIVALLMKETQNRHLHEEHEA</sequence>
<feature type="transmembrane region" description="Helical" evidence="7">
    <location>
        <begin position="256"/>
        <end position="277"/>
    </location>
</feature>
<feature type="transmembrane region" description="Helical" evidence="7">
    <location>
        <begin position="82"/>
        <end position="101"/>
    </location>
</feature>
<protein>
    <submittedName>
        <fullName evidence="9">Multidrug efflux system protein MdtL</fullName>
    </submittedName>
</protein>
<keyword evidence="10" id="KW-1185">Reference proteome</keyword>
<organism evidence="9 10">
    <name type="scientific">Mitsuokella jalaludinii</name>
    <dbReference type="NCBI Taxonomy" id="187979"/>
    <lineage>
        <taxon>Bacteria</taxon>
        <taxon>Bacillati</taxon>
        <taxon>Bacillota</taxon>
        <taxon>Negativicutes</taxon>
        <taxon>Selenomonadales</taxon>
        <taxon>Selenomonadaceae</taxon>
        <taxon>Mitsuokella</taxon>
    </lineage>
</organism>
<dbReference type="eggNOG" id="COG2271">
    <property type="taxonomic scope" value="Bacteria"/>
</dbReference>
<dbReference type="STRING" id="187979.ERS852385_02091"/>
<feature type="transmembrane region" description="Helical" evidence="7">
    <location>
        <begin position="284"/>
        <end position="304"/>
    </location>
</feature>
<evidence type="ECO:0000256" key="1">
    <source>
        <dbReference type="ARBA" id="ARBA00004651"/>
    </source>
</evidence>
<name>A0A174C995_9FIRM</name>
<proteinExistence type="predicted"/>
<comment type="subcellular location">
    <subcellularLocation>
        <location evidence="1">Cell membrane</location>
        <topology evidence="1">Multi-pass membrane protein</topology>
    </subcellularLocation>
</comment>
<evidence type="ECO:0000256" key="5">
    <source>
        <dbReference type="ARBA" id="ARBA00022989"/>
    </source>
</evidence>
<keyword evidence="5 7" id="KW-1133">Transmembrane helix</keyword>
<feature type="transmembrane region" description="Helical" evidence="7">
    <location>
        <begin position="342"/>
        <end position="359"/>
    </location>
</feature>
<dbReference type="GO" id="GO:0005886">
    <property type="term" value="C:plasma membrane"/>
    <property type="evidence" value="ECO:0007669"/>
    <property type="project" value="UniProtKB-SubCell"/>
</dbReference>
<dbReference type="InterPro" id="IPR050189">
    <property type="entry name" value="MFS_Efflux_Transporters"/>
</dbReference>
<evidence type="ECO:0000259" key="8">
    <source>
        <dbReference type="PROSITE" id="PS50850"/>
    </source>
</evidence>
<feature type="transmembrane region" description="Helical" evidence="7">
    <location>
        <begin position="172"/>
        <end position="190"/>
    </location>
</feature>
<dbReference type="OrthoDB" id="6360at2"/>
<dbReference type="PROSITE" id="PS00216">
    <property type="entry name" value="SUGAR_TRANSPORT_1"/>
    <property type="match status" value="2"/>
</dbReference>
<dbReference type="Gene3D" id="1.20.1250.20">
    <property type="entry name" value="MFS general substrate transporter like domains"/>
    <property type="match status" value="2"/>
</dbReference>
<evidence type="ECO:0000313" key="10">
    <source>
        <dbReference type="Proteomes" id="UP000095546"/>
    </source>
</evidence>
<dbReference type="EMBL" id="CYYU01000026">
    <property type="protein sequence ID" value="CUO08450.1"/>
    <property type="molecule type" value="Genomic_DNA"/>
</dbReference>
<dbReference type="GO" id="GO:0022857">
    <property type="term" value="F:transmembrane transporter activity"/>
    <property type="evidence" value="ECO:0007669"/>
    <property type="project" value="InterPro"/>
</dbReference>
<dbReference type="PANTHER" id="PTHR43124">
    <property type="entry name" value="PURINE EFFLUX PUMP PBUE"/>
    <property type="match status" value="1"/>
</dbReference>
<dbReference type="Proteomes" id="UP000095546">
    <property type="component" value="Unassembled WGS sequence"/>
</dbReference>